<keyword evidence="1" id="KW-0812">Transmembrane</keyword>
<feature type="transmembrane region" description="Helical" evidence="1">
    <location>
        <begin position="7"/>
        <end position="33"/>
    </location>
</feature>
<evidence type="ECO:0000313" key="4">
    <source>
        <dbReference type="Proteomes" id="UP000624419"/>
    </source>
</evidence>
<feature type="transmembrane region" description="Helical" evidence="1">
    <location>
        <begin position="39"/>
        <end position="60"/>
    </location>
</feature>
<accession>A0ABR8LIB0</accession>
<gene>
    <name evidence="3" type="ORF">HHX48_09500</name>
</gene>
<evidence type="ECO:0000256" key="1">
    <source>
        <dbReference type="SAM" id="Phobius"/>
    </source>
</evidence>
<dbReference type="PANTHER" id="PTHR42709">
    <property type="entry name" value="ALKALINE PHOSPHATASE LIKE PROTEIN"/>
    <property type="match status" value="1"/>
</dbReference>
<name>A0ABR8LIB0_9ALTE</name>
<keyword evidence="1" id="KW-0472">Membrane</keyword>
<keyword evidence="1" id="KW-1133">Transmembrane helix</keyword>
<dbReference type="Proteomes" id="UP000624419">
    <property type="component" value="Unassembled WGS sequence"/>
</dbReference>
<evidence type="ECO:0000259" key="2">
    <source>
        <dbReference type="Pfam" id="PF09335"/>
    </source>
</evidence>
<organism evidence="3 4">
    <name type="scientific">Salinimonas profundi</name>
    <dbReference type="NCBI Taxonomy" id="2729140"/>
    <lineage>
        <taxon>Bacteria</taxon>
        <taxon>Pseudomonadati</taxon>
        <taxon>Pseudomonadota</taxon>
        <taxon>Gammaproteobacteria</taxon>
        <taxon>Alteromonadales</taxon>
        <taxon>Alteromonadaceae</taxon>
        <taxon>Alteromonas/Salinimonas group</taxon>
        <taxon>Salinimonas</taxon>
    </lineage>
</organism>
<proteinExistence type="predicted"/>
<comment type="caution">
    <text evidence="3">The sequence shown here is derived from an EMBL/GenBank/DDBJ whole genome shotgun (WGS) entry which is preliminary data.</text>
</comment>
<dbReference type="Pfam" id="PF09335">
    <property type="entry name" value="VTT_dom"/>
    <property type="match status" value="1"/>
</dbReference>
<protein>
    <submittedName>
        <fullName evidence="3">DedA family protein</fullName>
    </submittedName>
</protein>
<sequence length="141" mass="15296">MLAQAGLVGMFVSAFLAATLLPLGSEAVLLALLYADYPVVPLIITATAGNVGGSMVNYWLGRRYGRAGIMRITNVSEHRLVKAENQFRLWGRWSLCLAWVPVIGDPLTFIAGILRIRLAWFVVLVTAGKAGRYIVISHLAG</sequence>
<dbReference type="InterPro" id="IPR032816">
    <property type="entry name" value="VTT_dom"/>
</dbReference>
<dbReference type="EMBL" id="JABBXD010000004">
    <property type="protein sequence ID" value="MBD3585970.1"/>
    <property type="molecule type" value="Genomic_DNA"/>
</dbReference>
<evidence type="ECO:0000313" key="3">
    <source>
        <dbReference type="EMBL" id="MBD3585970.1"/>
    </source>
</evidence>
<dbReference type="RefSeq" id="WP_191024511.1">
    <property type="nucleotide sequence ID" value="NZ_JABBXD010000004.1"/>
</dbReference>
<dbReference type="InterPro" id="IPR051311">
    <property type="entry name" value="DedA_domain"/>
</dbReference>
<dbReference type="PANTHER" id="PTHR42709:SF4">
    <property type="entry name" value="INNER MEMBRANE PROTEIN YQAA"/>
    <property type="match status" value="1"/>
</dbReference>
<keyword evidence="4" id="KW-1185">Reference proteome</keyword>
<feature type="domain" description="VTT" evidence="2">
    <location>
        <begin position="28"/>
        <end position="138"/>
    </location>
</feature>
<reference evidence="3 4" key="1">
    <citation type="submission" date="2020-04" db="EMBL/GenBank/DDBJ databases">
        <title>Salinimonas sp. HHU 13199.</title>
        <authorList>
            <person name="Cui X."/>
            <person name="Zhang D."/>
        </authorList>
    </citation>
    <scope>NUCLEOTIDE SEQUENCE [LARGE SCALE GENOMIC DNA]</scope>
    <source>
        <strain evidence="3 4">HHU 13199</strain>
    </source>
</reference>